<keyword evidence="3" id="KW-1185">Reference proteome</keyword>
<proteinExistence type="predicted"/>
<reference evidence="3" key="1">
    <citation type="submission" date="2019-05" db="EMBL/GenBank/DDBJ databases">
        <title>Complete genome sequencing of Absiella argi strain JCM 30884.</title>
        <authorList>
            <person name="Sakamoto M."/>
            <person name="Murakami T."/>
            <person name="Mori H."/>
        </authorList>
    </citation>
    <scope>NUCLEOTIDE SEQUENCE [LARGE SCALE GENOMIC DNA]</scope>
    <source>
        <strain evidence="3">JCM 30884</strain>
    </source>
</reference>
<organism evidence="2 3">
    <name type="scientific">Amedibacterium intestinale</name>
    <dbReference type="NCBI Taxonomy" id="2583452"/>
    <lineage>
        <taxon>Bacteria</taxon>
        <taxon>Bacillati</taxon>
        <taxon>Bacillota</taxon>
        <taxon>Erysipelotrichia</taxon>
        <taxon>Erysipelotrichales</taxon>
        <taxon>Erysipelotrichaceae</taxon>
        <taxon>Amedibacterium</taxon>
    </lineage>
</organism>
<dbReference type="PANTHER" id="PTHR34385">
    <property type="entry name" value="D-ALANYL-D-ALANINE CARBOXYPEPTIDASE"/>
    <property type="match status" value="1"/>
</dbReference>
<gene>
    <name evidence="2" type="ORF">Aargi30884_16660</name>
</gene>
<dbReference type="GO" id="GO:0008233">
    <property type="term" value="F:peptidase activity"/>
    <property type="evidence" value="ECO:0007669"/>
    <property type="project" value="InterPro"/>
</dbReference>
<dbReference type="InterPro" id="IPR052179">
    <property type="entry name" value="DD-CPase-like"/>
</dbReference>
<dbReference type="AlphaFoldDB" id="A0A6N4TJ02"/>
<evidence type="ECO:0000259" key="1">
    <source>
        <dbReference type="Pfam" id="PF02557"/>
    </source>
</evidence>
<sequence>MLNSKNKTHKRFKILIAGFAVLALLLFLTIANWTRIQLGYKGYPAQERKILLSLSDDEIKEYLDYDKVIDLSKWNAFPNEKHYLDYDLLVSSNKNTEEIISYVDTFYKKDYKDLSALGYQKENLRFLMQKLSLSEFQIVIQNKLTWEQINPYFAVQGYIVKDFPAYIKSKKSPKDAVMQISYRMIDTRNKADRKYAIKDPSHITTLIKKGFYIPESYVPENLVEVNIPNTPDNTNNQMRKDAANALENMYKDAQKQGLHLVINSAYRSYEEQKKIYDEYFRIYDSVTASKLVAIPGCSEHQLGLSVDLTSQNVLDGTYSLFGNTPEYQWVINHAHEYGFILRYPKDKTNITGTANEPWHFRYVGKKAAREMYEKNLTLEEYTLKHGFSYPVTLLE</sequence>
<dbReference type="Pfam" id="PF02557">
    <property type="entry name" value="VanY"/>
    <property type="match status" value="1"/>
</dbReference>
<dbReference type="SUPFAM" id="SSF55166">
    <property type="entry name" value="Hedgehog/DD-peptidase"/>
    <property type="match status" value="1"/>
</dbReference>
<feature type="domain" description="D-alanyl-D-alanine carboxypeptidase-like core" evidence="1">
    <location>
        <begin position="236"/>
        <end position="365"/>
    </location>
</feature>
<dbReference type="RefSeq" id="WP_118361218.1">
    <property type="nucleotide sequence ID" value="NZ_AP019695.1"/>
</dbReference>
<evidence type="ECO:0000313" key="3">
    <source>
        <dbReference type="Proteomes" id="UP000464754"/>
    </source>
</evidence>
<accession>A0A6N4TJ02</accession>
<dbReference type="CDD" id="cd14852">
    <property type="entry name" value="LD-carboxypeptidase"/>
    <property type="match status" value="1"/>
</dbReference>
<dbReference type="Proteomes" id="UP000464754">
    <property type="component" value="Chromosome"/>
</dbReference>
<dbReference type="InterPro" id="IPR009045">
    <property type="entry name" value="Zn_M74/Hedgehog-like"/>
</dbReference>
<dbReference type="Gene3D" id="3.30.1380.10">
    <property type="match status" value="1"/>
</dbReference>
<dbReference type="EMBL" id="AP019695">
    <property type="protein sequence ID" value="BBK22763.1"/>
    <property type="molecule type" value="Genomic_DNA"/>
</dbReference>
<dbReference type="InterPro" id="IPR058193">
    <property type="entry name" value="VanY/YodJ_core_dom"/>
</dbReference>
<dbReference type="KEGG" id="aarg:Aargi30884_16660"/>
<protein>
    <recommendedName>
        <fullName evidence="1">D-alanyl-D-alanine carboxypeptidase-like core domain-containing protein</fullName>
    </recommendedName>
</protein>
<evidence type="ECO:0000313" key="2">
    <source>
        <dbReference type="EMBL" id="BBK22763.1"/>
    </source>
</evidence>
<dbReference type="GO" id="GO:0006508">
    <property type="term" value="P:proteolysis"/>
    <property type="evidence" value="ECO:0007669"/>
    <property type="project" value="InterPro"/>
</dbReference>
<dbReference type="InterPro" id="IPR003709">
    <property type="entry name" value="VanY-like_core_dom"/>
</dbReference>
<dbReference type="PANTHER" id="PTHR34385:SF1">
    <property type="entry name" value="PEPTIDOGLYCAN L-ALANYL-D-GLUTAMATE ENDOPEPTIDASE CWLK"/>
    <property type="match status" value="1"/>
</dbReference>
<name>A0A6N4TJ02_9FIRM</name>